<dbReference type="AlphaFoldDB" id="A0A2G9ZML4"/>
<evidence type="ECO:0000259" key="3">
    <source>
        <dbReference type="PROSITE" id="PS51841"/>
    </source>
</evidence>
<gene>
    <name evidence="4" type="ORF">COX22_02260</name>
</gene>
<feature type="compositionally biased region" description="Polar residues" evidence="1">
    <location>
        <begin position="195"/>
        <end position="212"/>
    </location>
</feature>
<dbReference type="Gene3D" id="2.60.40.10">
    <property type="entry name" value="Immunoglobulins"/>
    <property type="match status" value="1"/>
</dbReference>
<dbReference type="InterPro" id="IPR036415">
    <property type="entry name" value="Lamin_tail_dom_sf"/>
</dbReference>
<feature type="chain" id="PRO_5013863329" description="LTD domain-containing protein" evidence="2">
    <location>
        <begin position="27"/>
        <end position="441"/>
    </location>
</feature>
<evidence type="ECO:0000313" key="5">
    <source>
        <dbReference type="Proteomes" id="UP000230729"/>
    </source>
</evidence>
<feature type="domain" description="LTD" evidence="3">
    <location>
        <begin position="28"/>
        <end position="162"/>
    </location>
</feature>
<dbReference type="Pfam" id="PF00932">
    <property type="entry name" value="LTD"/>
    <property type="match status" value="1"/>
</dbReference>
<name>A0A2G9ZML4_9BACT</name>
<dbReference type="PROSITE" id="PS51841">
    <property type="entry name" value="LTD"/>
    <property type="match status" value="1"/>
</dbReference>
<keyword evidence="2" id="KW-0732">Signal</keyword>
<dbReference type="InterPro" id="IPR001322">
    <property type="entry name" value="Lamin_tail_dom"/>
</dbReference>
<feature type="signal peptide" evidence="2">
    <location>
        <begin position="1"/>
        <end position="26"/>
    </location>
</feature>
<protein>
    <recommendedName>
        <fullName evidence="3">LTD domain-containing protein</fullName>
    </recommendedName>
</protein>
<evidence type="ECO:0000313" key="4">
    <source>
        <dbReference type="EMBL" id="PIP33820.1"/>
    </source>
</evidence>
<proteinExistence type="predicted"/>
<accession>A0A2G9ZML4</accession>
<organism evidence="4 5">
    <name type="scientific">Candidatus Falkowbacteria bacterium CG23_combo_of_CG06-09_8_20_14_all_49_15</name>
    <dbReference type="NCBI Taxonomy" id="1974572"/>
    <lineage>
        <taxon>Bacteria</taxon>
        <taxon>Candidatus Falkowiibacteriota</taxon>
    </lineage>
</organism>
<feature type="region of interest" description="Disordered" evidence="1">
    <location>
        <begin position="167"/>
        <end position="212"/>
    </location>
</feature>
<sequence length="441" mass="46179">MFTRREKKMPQALGAGIFCLAVLAWAAADAPRALSAPADHLVINEVQIDSLIGAGGTDDDWVEIYNPTAAPIALDGWSVQKTTGTGGTLVRVPLAGTIAARGYWLIVRNGATTNPDLANQADTLASDNFSLAANNIVYLANNNENITGADDENIIDRVGWGTAENYEGAGPAPAITEAKSISRTPDGEDTDDNQTDFTITNPTPRSSAYTSEDNGLDGEVLFTLILADPAVSDLTPVSATINFSANSAGSAQAEYGLSAAYGQSTPAAPITAGASAIGLTGLACGTEYHFTVNGQDESGAETDATLDATFTTLPCGLRLDGLAMTKTGAKAKNNYEEGWEWQFALTIWDAQETRVKMKFQPWTGPNNALINAGGQMRFSANAGASWVEIGANNEYPGQSADVSGLDLSAEPGRQINIIVQMKVPLSSPAGHYTSAYGLLTE</sequence>
<evidence type="ECO:0000256" key="2">
    <source>
        <dbReference type="SAM" id="SignalP"/>
    </source>
</evidence>
<evidence type="ECO:0000256" key="1">
    <source>
        <dbReference type="SAM" id="MobiDB-lite"/>
    </source>
</evidence>
<dbReference type="Gene3D" id="2.60.40.1260">
    <property type="entry name" value="Lamin Tail domain"/>
    <property type="match status" value="1"/>
</dbReference>
<dbReference type="InterPro" id="IPR013783">
    <property type="entry name" value="Ig-like_fold"/>
</dbReference>
<dbReference type="SUPFAM" id="SSF74853">
    <property type="entry name" value="Lamin A/C globular tail domain"/>
    <property type="match status" value="1"/>
</dbReference>
<comment type="caution">
    <text evidence="4">The sequence shown here is derived from an EMBL/GenBank/DDBJ whole genome shotgun (WGS) entry which is preliminary data.</text>
</comment>
<dbReference type="Proteomes" id="UP000230729">
    <property type="component" value="Unassembled WGS sequence"/>
</dbReference>
<reference evidence="4 5" key="1">
    <citation type="submission" date="2017-09" db="EMBL/GenBank/DDBJ databases">
        <title>Depth-based differentiation of microbial function through sediment-hosted aquifers and enrichment of novel symbionts in the deep terrestrial subsurface.</title>
        <authorList>
            <person name="Probst A.J."/>
            <person name="Ladd B."/>
            <person name="Jarett J.K."/>
            <person name="Geller-Mcgrath D.E."/>
            <person name="Sieber C.M."/>
            <person name="Emerson J.B."/>
            <person name="Anantharaman K."/>
            <person name="Thomas B.C."/>
            <person name="Malmstrom R."/>
            <person name="Stieglmeier M."/>
            <person name="Klingl A."/>
            <person name="Woyke T."/>
            <person name="Ryan C.M."/>
            <person name="Banfield J.F."/>
        </authorList>
    </citation>
    <scope>NUCLEOTIDE SEQUENCE [LARGE SCALE GENOMIC DNA]</scope>
    <source>
        <strain evidence="4">CG23_combo_of_CG06-09_8_20_14_all_49_15</strain>
    </source>
</reference>
<dbReference type="EMBL" id="PCSD01000047">
    <property type="protein sequence ID" value="PIP33820.1"/>
    <property type="molecule type" value="Genomic_DNA"/>
</dbReference>